<organism evidence="1 2">
    <name type="scientific">Mycobacterium kyorinense</name>
    <dbReference type="NCBI Taxonomy" id="487514"/>
    <lineage>
        <taxon>Bacteria</taxon>
        <taxon>Bacillati</taxon>
        <taxon>Actinomycetota</taxon>
        <taxon>Actinomycetes</taxon>
        <taxon>Mycobacteriales</taxon>
        <taxon>Mycobacteriaceae</taxon>
        <taxon>Mycobacterium</taxon>
    </lineage>
</organism>
<dbReference type="RefSeq" id="WP_085241185.1">
    <property type="nucleotide sequence ID" value="NZ_LQPE01000063.1"/>
</dbReference>
<proteinExistence type="predicted"/>
<dbReference type="EMBL" id="LQPE01000063">
    <property type="protein sequence ID" value="ORW06390.1"/>
    <property type="molecule type" value="Genomic_DNA"/>
</dbReference>
<dbReference type="Proteomes" id="UP000193487">
    <property type="component" value="Unassembled WGS sequence"/>
</dbReference>
<dbReference type="AlphaFoldDB" id="A0A1X1Y5U8"/>
<evidence type="ECO:0000313" key="1">
    <source>
        <dbReference type="EMBL" id="ORW06390.1"/>
    </source>
</evidence>
<dbReference type="OrthoDB" id="9939635at2"/>
<name>A0A1X1Y5U8_9MYCO</name>
<evidence type="ECO:0000313" key="2">
    <source>
        <dbReference type="Proteomes" id="UP000193487"/>
    </source>
</evidence>
<sequence length="153" mass="17121">MNYVTAPHTIAFDLIRDATSLMDDVEVGATTLTDHPYSPMAIRARRVYNPQQDTLTLIAYHGDRLAATIIASNNGTRTTARIHQIRVADVLFTRRGNWTFIGVGHVAGRRRRFTLTTRPQGGWRIDVNGEQPVIRADLDAAARHITDTYHPTS</sequence>
<gene>
    <name evidence="1" type="ORF">AWC14_25675</name>
</gene>
<keyword evidence="2" id="KW-1185">Reference proteome</keyword>
<reference evidence="1 2" key="1">
    <citation type="submission" date="2016-01" db="EMBL/GenBank/DDBJ databases">
        <title>The new phylogeny of the genus Mycobacterium.</title>
        <authorList>
            <person name="Tarcisio F."/>
            <person name="Conor M."/>
            <person name="Antonella G."/>
            <person name="Elisabetta G."/>
            <person name="Giulia F.S."/>
            <person name="Sara T."/>
            <person name="Anna F."/>
            <person name="Clotilde B."/>
            <person name="Roberto B."/>
            <person name="Veronica D.S."/>
            <person name="Fabio R."/>
            <person name="Monica P."/>
            <person name="Olivier J."/>
            <person name="Enrico T."/>
            <person name="Nicola S."/>
        </authorList>
    </citation>
    <scope>NUCLEOTIDE SEQUENCE [LARGE SCALE GENOMIC DNA]</scope>
    <source>
        <strain evidence="1 2">DSM 45166</strain>
    </source>
</reference>
<protein>
    <submittedName>
        <fullName evidence="1">Uncharacterized protein</fullName>
    </submittedName>
</protein>
<comment type="caution">
    <text evidence="1">The sequence shown here is derived from an EMBL/GenBank/DDBJ whole genome shotgun (WGS) entry which is preliminary data.</text>
</comment>
<accession>A0A1X1Y5U8</accession>